<organism evidence="4 5">
    <name type="scientific">Pedobacter fastidiosus</name>
    <dbReference type="NCBI Taxonomy" id="2765361"/>
    <lineage>
        <taxon>Bacteria</taxon>
        <taxon>Pseudomonadati</taxon>
        <taxon>Bacteroidota</taxon>
        <taxon>Sphingobacteriia</taxon>
        <taxon>Sphingobacteriales</taxon>
        <taxon>Sphingobacteriaceae</taxon>
        <taxon>Pedobacter</taxon>
    </lineage>
</organism>
<protein>
    <submittedName>
        <fullName evidence="4">Response regulator</fullName>
    </submittedName>
</protein>
<dbReference type="EMBL" id="JACRYL010000034">
    <property type="protein sequence ID" value="MBC6113053.1"/>
    <property type="molecule type" value="Genomic_DNA"/>
</dbReference>
<dbReference type="PANTHER" id="PTHR44591">
    <property type="entry name" value="STRESS RESPONSE REGULATOR PROTEIN 1"/>
    <property type="match status" value="1"/>
</dbReference>
<evidence type="ECO:0000313" key="4">
    <source>
        <dbReference type="EMBL" id="MBC6113053.1"/>
    </source>
</evidence>
<feature type="modified residue" description="4-aspartylphosphate" evidence="2">
    <location>
        <position position="53"/>
    </location>
</feature>
<accession>A0ABR7KYI0</accession>
<dbReference type="Proteomes" id="UP000652755">
    <property type="component" value="Unassembled WGS sequence"/>
</dbReference>
<evidence type="ECO:0000256" key="1">
    <source>
        <dbReference type="ARBA" id="ARBA00022553"/>
    </source>
</evidence>
<keyword evidence="5" id="KW-1185">Reference proteome</keyword>
<dbReference type="InterPro" id="IPR050595">
    <property type="entry name" value="Bact_response_regulator"/>
</dbReference>
<dbReference type="SUPFAM" id="SSF52172">
    <property type="entry name" value="CheY-like"/>
    <property type="match status" value="1"/>
</dbReference>
<gene>
    <name evidence="4" type="ORF">H7U22_21765</name>
</gene>
<proteinExistence type="predicted"/>
<dbReference type="PANTHER" id="PTHR44591:SF3">
    <property type="entry name" value="RESPONSE REGULATORY DOMAIN-CONTAINING PROTEIN"/>
    <property type="match status" value="1"/>
</dbReference>
<name>A0ABR7KYI0_9SPHI</name>
<evidence type="ECO:0000256" key="2">
    <source>
        <dbReference type="PROSITE-ProRule" id="PRU00169"/>
    </source>
</evidence>
<dbReference type="RefSeq" id="WP_187073473.1">
    <property type="nucleotide sequence ID" value="NZ_JACRYL010000034.1"/>
</dbReference>
<dbReference type="Gene3D" id="3.40.50.2300">
    <property type="match status" value="1"/>
</dbReference>
<feature type="domain" description="Response regulatory" evidence="3">
    <location>
        <begin position="4"/>
        <end position="117"/>
    </location>
</feature>
<evidence type="ECO:0000259" key="3">
    <source>
        <dbReference type="PROSITE" id="PS50110"/>
    </source>
</evidence>
<dbReference type="Pfam" id="PF00072">
    <property type="entry name" value="Response_reg"/>
    <property type="match status" value="1"/>
</dbReference>
<dbReference type="InterPro" id="IPR001789">
    <property type="entry name" value="Sig_transdc_resp-reg_receiver"/>
</dbReference>
<dbReference type="PROSITE" id="PS50110">
    <property type="entry name" value="RESPONSE_REGULATORY"/>
    <property type="match status" value="1"/>
</dbReference>
<dbReference type="InterPro" id="IPR011006">
    <property type="entry name" value="CheY-like_superfamily"/>
</dbReference>
<evidence type="ECO:0000313" key="5">
    <source>
        <dbReference type="Proteomes" id="UP000652755"/>
    </source>
</evidence>
<comment type="caution">
    <text evidence="4">The sequence shown here is derived from an EMBL/GenBank/DDBJ whole genome shotgun (WGS) entry which is preliminary data.</text>
</comment>
<sequence length="122" mass="13843">MKKRLLIIDDDSDLQDVFSFVFEESSFEILPAYDADNLESKIFDFKPDIILLDISLGLDDGLVICKYLKNFEPTKHIPIILLSAGIVDDETIDCGQDRIVSKPFDVDYLVGVVEDLCQKKII</sequence>
<keyword evidence="1 2" id="KW-0597">Phosphoprotein</keyword>
<dbReference type="SMART" id="SM00448">
    <property type="entry name" value="REC"/>
    <property type="match status" value="1"/>
</dbReference>
<reference evidence="4 5" key="1">
    <citation type="submission" date="2020-08" db="EMBL/GenBank/DDBJ databases">
        <authorList>
            <person name="Sun Q."/>
            <person name="Inoue M."/>
        </authorList>
    </citation>
    <scope>NUCLEOTIDE SEQUENCE [LARGE SCALE GENOMIC DNA]</scope>
    <source>
        <strain evidence="4 5">CCM 8938</strain>
    </source>
</reference>